<dbReference type="SUPFAM" id="SSF51366">
    <property type="entry name" value="Ribulose-phoshate binding barrel"/>
    <property type="match status" value="1"/>
</dbReference>
<organism evidence="11 12">
    <name type="scientific">Albidovulum aquaemixtae</name>
    <dbReference type="NCBI Taxonomy" id="1542388"/>
    <lineage>
        <taxon>Bacteria</taxon>
        <taxon>Pseudomonadati</taxon>
        <taxon>Pseudomonadota</taxon>
        <taxon>Alphaproteobacteria</taxon>
        <taxon>Rhodobacterales</taxon>
        <taxon>Paracoccaceae</taxon>
        <taxon>Albidovulum</taxon>
    </lineage>
</organism>
<dbReference type="UniPathway" id="UPA00035">
    <property type="reaction ID" value="UER00042"/>
</dbReference>
<sequence length="235" mass="24795">MSARSAWPDCGEGPLERNINDIRVKICGLREPEHVASAVAAGAAYLGFVFFPKSPRHLDVPIAAPLALSVPPGVAKVALTVDATDDELDSITAAMPIDMLQLHGRESPARVAEIRARYGLPVMKAVGVAGPEDLAALDSYGRVADQLLVDAKPPKDAVLPGGNGLAFDWRLVERKYWPCPWMLAGGLTPFNVAEAIRLTGARQVDVSSGVETAPGRKDSNLIRAFIAAARGAVAA</sequence>
<dbReference type="GO" id="GO:0000162">
    <property type="term" value="P:L-tryptophan biosynthetic process"/>
    <property type="evidence" value="ECO:0007669"/>
    <property type="project" value="UniProtKB-UniRule"/>
</dbReference>
<dbReference type="InterPro" id="IPR011060">
    <property type="entry name" value="RibuloseP-bd_barrel"/>
</dbReference>
<keyword evidence="12" id="KW-1185">Reference proteome</keyword>
<comment type="similarity">
    <text evidence="9">Belongs to the TrpF family.</text>
</comment>
<evidence type="ECO:0000256" key="1">
    <source>
        <dbReference type="ARBA" id="ARBA00001164"/>
    </source>
</evidence>
<dbReference type="NCBIfam" id="NF002295">
    <property type="entry name" value="PRK01222.1-1"/>
    <property type="match status" value="1"/>
</dbReference>
<evidence type="ECO:0000256" key="8">
    <source>
        <dbReference type="ARBA" id="ARBA00023235"/>
    </source>
</evidence>
<dbReference type="PANTHER" id="PTHR42894:SF1">
    <property type="entry name" value="N-(5'-PHOSPHORIBOSYL)ANTHRANILATE ISOMERASE"/>
    <property type="match status" value="1"/>
</dbReference>
<feature type="domain" description="N-(5'phosphoribosyl) anthranilate isomerase (PRAI)" evidence="10">
    <location>
        <begin position="24"/>
        <end position="227"/>
    </location>
</feature>
<evidence type="ECO:0000256" key="4">
    <source>
        <dbReference type="ARBA" id="ARBA00022272"/>
    </source>
</evidence>
<keyword evidence="5 9" id="KW-0028">Amino-acid biosynthesis</keyword>
<protein>
    <recommendedName>
        <fullName evidence="4 9">N-(5'-phosphoribosyl)anthranilate isomerase</fullName>
        <shortName evidence="9">PRAI</shortName>
        <ecNumber evidence="3 9">5.3.1.24</ecNumber>
    </recommendedName>
</protein>
<comment type="catalytic activity">
    <reaction evidence="1 9">
        <text>N-(5-phospho-beta-D-ribosyl)anthranilate = 1-(2-carboxyphenylamino)-1-deoxy-D-ribulose 5-phosphate</text>
        <dbReference type="Rhea" id="RHEA:21540"/>
        <dbReference type="ChEBI" id="CHEBI:18277"/>
        <dbReference type="ChEBI" id="CHEBI:58613"/>
        <dbReference type="EC" id="5.3.1.24"/>
    </reaction>
</comment>
<accession>A0A2R8BLF5</accession>
<dbReference type="Pfam" id="PF00697">
    <property type="entry name" value="PRAI"/>
    <property type="match status" value="1"/>
</dbReference>
<dbReference type="GO" id="GO:0004640">
    <property type="term" value="F:phosphoribosylanthranilate isomerase activity"/>
    <property type="evidence" value="ECO:0007669"/>
    <property type="project" value="UniProtKB-UniRule"/>
</dbReference>
<keyword evidence="8 9" id="KW-0413">Isomerase</keyword>
<evidence type="ECO:0000256" key="6">
    <source>
        <dbReference type="ARBA" id="ARBA00022822"/>
    </source>
</evidence>
<evidence type="ECO:0000313" key="11">
    <source>
        <dbReference type="EMBL" id="SPH24210.1"/>
    </source>
</evidence>
<dbReference type="AlphaFoldDB" id="A0A2R8BLF5"/>
<evidence type="ECO:0000313" key="12">
    <source>
        <dbReference type="Proteomes" id="UP000244924"/>
    </source>
</evidence>
<dbReference type="PANTHER" id="PTHR42894">
    <property type="entry name" value="N-(5'-PHOSPHORIBOSYL)ANTHRANILATE ISOMERASE"/>
    <property type="match status" value="1"/>
</dbReference>
<evidence type="ECO:0000256" key="2">
    <source>
        <dbReference type="ARBA" id="ARBA00004664"/>
    </source>
</evidence>
<dbReference type="Gene3D" id="3.20.20.70">
    <property type="entry name" value="Aldolase class I"/>
    <property type="match status" value="1"/>
</dbReference>
<dbReference type="CDD" id="cd00405">
    <property type="entry name" value="PRAI"/>
    <property type="match status" value="1"/>
</dbReference>
<dbReference type="InterPro" id="IPR044643">
    <property type="entry name" value="TrpF_fam"/>
</dbReference>
<evidence type="ECO:0000259" key="10">
    <source>
        <dbReference type="Pfam" id="PF00697"/>
    </source>
</evidence>
<proteinExistence type="inferred from homology"/>
<dbReference type="Proteomes" id="UP000244924">
    <property type="component" value="Unassembled WGS sequence"/>
</dbReference>
<evidence type="ECO:0000256" key="7">
    <source>
        <dbReference type="ARBA" id="ARBA00023141"/>
    </source>
</evidence>
<dbReference type="HAMAP" id="MF_00135">
    <property type="entry name" value="PRAI"/>
    <property type="match status" value="1"/>
</dbReference>
<gene>
    <name evidence="9 11" type="primary">trpF</name>
    <name evidence="11" type="ORF">DEA8626_03260</name>
</gene>
<evidence type="ECO:0000256" key="9">
    <source>
        <dbReference type="HAMAP-Rule" id="MF_00135"/>
    </source>
</evidence>
<dbReference type="EC" id="5.3.1.24" evidence="3 9"/>
<dbReference type="EMBL" id="OMOQ01000003">
    <property type="protein sequence ID" value="SPH24210.1"/>
    <property type="molecule type" value="Genomic_DNA"/>
</dbReference>
<evidence type="ECO:0000256" key="5">
    <source>
        <dbReference type="ARBA" id="ARBA00022605"/>
    </source>
</evidence>
<reference evidence="11 12" key="1">
    <citation type="submission" date="2018-03" db="EMBL/GenBank/DDBJ databases">
        <authorList>
            <person name="Keele B.F."/>
        </authorList>
    </citation>
    <scope>NUCLEOTIDE SEQUENCE [LARGE SCALE GENOMIC DNA]</scope>
    <source>
        <strain evidence="11 12">CECT 8626</strain>
    </source>
</reference>
<dbReference type="InterPro" id="IPR013785">
    <property type="entry name" value="Aldolase_TIM"/>
</dbReference>
<keyword evidence="7 9" id="KW-0057">Aromatic amino acid biosynthesis</keyword>
<comment type="pathway">
    <text evidence="2 9">Amino-acid biosynthesis; L-tryptophan biosynthesis; L-tryptophan from chorismate: step 3/5.</text>
</comment>
<dbReference type="InterPro" id="IPR001240">
    <property type="entry name" value="PRAI_dom"/>
</dbReference>
<evidence type="ECO:0000256" key="3">
    <source>
        <dbReference type="ARBA" id="ARBA00012572"/>
    </source>
</evidence>
<name>A0A2R8BLF5_9RHOB</name>
<keyword evidence="6 9" id="KW-0822">Tryptophan biosynthesis</keyword>